<evidence type="ECO:0000313" key="5">
    <source>
        <dbReference type="Proteomes" id="UP001597469"/>
    </source>
</evidence>
<keyword evidence="5" id="KW-1185">Reference proteome</keyword>
<dbReference type="EC" id="2.1.1.-" evidence="4"/>
<dbReference type="GO" id="GO:0008168">
    <property type="term" value="F:methyltransferase activity"/>
    <property type="evidence" value="ECO:0007669"/>
    <property type="project" value="UniProtKB-KW"/>
</dbReference>
<name>A0ABW5M9S7_9BACT</name>
<proteinExistence type="predicted"/>
<reference evidence="5" key="1">
    <citation type="journal article" date="2019" name="Int. J. Syst. Evol. Microbiol.">
        <title>The Global Catalogue of Microorganisms (GCM) 10K type strain sequencing project: providing services to taxonomists for standard genome sequencing and annotation.</title>
        <authorList>
            <consortium name="The Broad Institute Genomics Platform"/>
            <consortium name="The Broad Institute Genome Sequencing Center for Infectious Disease"/>
            <person name="Wu L."/>
            <person name="Ma J."/>
        </authorList>
    </citation>
    <scope>NUCLEOTIDE SEQUENCE [LARGE SCALE GENOMIC DNA]</scope>
    <source>
        <strain evidence="5">KCTC 42805</strain>
    </source>
</reference>
<dbReference type="GO" id="GO:0032259">
    <property type="term" value="P:methylation"/>
    <property type="evidence" value="ECO:0007669"/>
    <property type="project" value="UniProtKB-KW"/>
</dbReference>
<dbReference type="EMBL" id="JBHULN010000021">
    <property type="protein sequence ID" value="MFD2573800.1"/>
    <property type="molecule type" value="Genomic_DNA"/>
</dbReference>
<dbReference type="Gene3D" id="3.40.50.150">
    <property type="entry name" value="Vaccinia Virus protein VP39"/>
    <property type="match status" value="1"/>
</dbReference>
<dbReference type="PANTHER" id="PTHR10509:SF14">
    <property type="entry name" value="CAFFEOYL-COA O-METHYLTRANSFERASE 3-RELATED"/>
    <property type="match status" value="1"/>
</dbReference>
<comment type="caution">
    <text evidence="4">The sequence shown here is derived from an EMBL/GenBank/DDBJ whole genome shotgun (WGS) entry which is preliminary data.</text>
</comment>
<keyword evidence="1 4" id="KW-0489">Methyltransferase</keyword>
<evidence type="ECO:0000313" key="4">
    <source>
        <dbReference type="EMBL" id="MFD2573800.1"/>
    </source>
</evidence>
<keyword evidence="3" id="KW-0949">S-adenosyl-L-methionine</keyword>
<dbReference type="RefSeq" id="WP_381526825.1">
    <property type="nucleotide sequence ID" value="NZ_JBHULN010000021.1"/>
</dbReference>
<keyword evidence="2 4" id="KW-0808">Transferase</keyword>
<dbReference type="CDD" id="cd02440">
    <property type="entry name" value="AdoMet_MTases"/>
    <property type="match status" value="1"/>
</dbReference>
<evidence type="ECO:0000256" key="3">
    <source>
        <dbReference type="ARBA" id="ARBA00022691"/>
    </source>
</evidence>
<dbReference type="Pfam" id="PF01596">
    <property type="entry name" value="Methyltransf_3"/>
    <property type="match status" value="1"/>
</dbReference>
<dbReference type="InterPro" id="IPR029063">
    <property type="entry name" value="SAM-dependent_MTases_sf"/>
</dbReference>
<accession>A0ABW5M9S7</accession>
<dbReference type="PROSITE" id="PS51682">
    <property type="entry name" value="SAM_OMT_I"/>
    <property type="match status" value="1"/>
</dbReference>
<sequence>MDFLPADITAYAEAHTSPETELLHRLNRNTRAKIMAPRMLSGHLQGRFLSLISWMIRPRRVLEIGTYTGYSALCLAEGLAADGKLITIDHNEELEDFARSYWRQSPLNDKIELRIGLAADIIPTLDETFDLVFIDADKRNNILYFDLVIDKLRPGGFILADNVLWSGKVVEPVKSADQDTAAVLAFNEKVQNEPRVENVLLPVRDGIMMMRKR</sequence>
<evidence type="ECO:0000256" key="2">
    <source>
        <dbReference type="ARBA" id="ARBA00022679"/>
    </source>
</evidence>
<gene>
    <name evidence="4" type="ORF">ACFSUS_24400</name>
</gene>
<dbReference type="SUPFAM" id="SSF53335">
    <property type="entry name" value="S-adenosyl-L-methionine-dependent methyltransferases"/>
    <property type="match status" value="1"/>
</dbReference>
<organism evidence="4 5">
    <name type="scientific">Spirosoma soli</name>
    <dbReference type="NCBI Taxonomy" id="1770529"/>
    <lineage>
        <taxon>Bacteria</taxon>
        <taxon>Pseudomonadati</taxon>
        <taxon>Bacteroidota</taxon>
        <taxon>Cytophagia</taxon>
        <taxon>Cytophagales</taxon>
        <taxon>Cytophagaceae</taxon>
        <taxon>Spirosoma</taxon>
    </lineage>
</organism>
<evidence type="ECO:0000256" key="1">
    <source>
        <dbReference type="ARBA" id="ARBA00022603"/>
    </source>
</evidence>
<protein>
    <submittedName>
        <fullName evidence="4">O-methyltransferase</fullName>
        <ecNumber evidence="4">2.1.1.-</ecNumber>
    </submittedName>
</protein>
<dbReference type="Proteomes" id="UP001597469">
    <property type="component" value="Unassembled WGS sequence"/>
</dbReference>
<dbReference type="InterPro" id="IPR050362">
    <property type="entry name" value="Cation-dep_OMT"/>
</dbReference>
<dbReference type="InterPro" id="IPR002935">
    <property type="entry name" value="SAM_O-MeTrfase"/>
</dbReference>
<dbReference type="PANTHER" id="PTHR10509">
    <property type="entry name" value="O-METHYLTRANSFERASE-RELATED"/>
    <property type="match status" value="1"/>
</dbReference>